<organism evidence="1 2">
    <name type="scientific">Adineta steineri</name>
    <dbReference type="NCBI Taxonomy" id="433720"/>
    <lineage>
        <taxon>Eukaryota</taxon>
        <taxon>Metazoa</taxon>
        <taxon>Spiralia</taxon>
        <taxon>Gnathifera</taxon>
        <taxon>Rotifera</taxon>
        <taxon>Eurotatoria</taxon>
        <taxon>Bdelloidea</taxon>
        <taxon>Adinetida</taxon>
        <taxon>Adinetidae</taxon>
        <taxon>Adineta</taxon>
    </lineage>
</organism>
<evidence type="ECO:0000313" key="1">
    <source>
        <dbReference type="EMBL" id="CAF1471309.1"/>
    </source>
</evidence>
<dbReference type="EMBL" id="CAJNOE010002173">
    <property type="protein sequence ID" value="CAF1471309.1"/>
    <property type="molecule type" value="Genomic_DNA"/>
</dbReference>
<name>A0A815R2N5_9BILA</name>
<accession>A0A815R2N5</accession>
<evidence type="ECO:0008006" key="3">
    <source>
        <dbReference type="Google" id="ProtNLM"/>
    </source>
</evidence>
<evidence type="ECO:0000313" key="2">
    <source>
        <dbReference type="Proteomes" id="UP000663860"/>
    </source>
</evidence>
<comment type="caution">
    <text evidence="1">The sequence shown here is derived from an EMBL/GenBank/DDBJ whole genome shotgun (WGS) entry which is preliminary data.</text>
</comment>
<dbReference type="AlphaFoldDB" id="A0A815R2N5"/>
<protein>
    <recommendedName>
        <fullName evidence="3">CABIT domain-containing protein</fullName>
    </recommendedName>
</protein>
<sequence length="513" mass="59795">MHRIRWAERPITFRSLVDNPTIQKPALVQIGTKSIIVGDKISGQFIVASPCKLSNNQFDTIEEDIVLSNKHTGFYHLQIIKEKKILILGLWRVLLKATPRRDNHIHRLTTKDIETIYKKDLQNQRTFPRSYISTKRIEAFELHDGTNDSSILNGYRTERRLIYIEENVEFQIDDIGEIEYTPTEGERTSQDYIMVPKTKSNTILQFLIPNIQEQEEVIRNRVLRSLYCTIKNKSYKRSFLLEVNEQPCDIHPIASDGSTELRYLHSTQNLFDYMSKYENDISIYVKLIRGDLPTKAIDYDGYMVFKSVLNGDTIPICSIEDLQITLTNPNLPVQVKLPIDNEAWYSLPKIHAAELQCMQLALALLARHESDIYITDKVGKTIPDFLQSTNDQQRYTPLRQSSDTMRNQLLKHKSEDDLRSEERKKILYEQPKIFKSQTPTLSRATPFFHPASDQLYRNEEKRLLLANLKASQQYLKEKEKRNQNARKTALDRSILSSIFSTSNRRTKNKHDSK</sequence>
<proteinExistence type="predicted"/>
<dbReference type="Proteomes" id="UP000663860">
    <property type="component" value="Unassembled WGS sequence"/>
</dbReference>
<reference evidence="1" key="1">
    <citation type="submission" date="2021-02" db="EMBL/GenBank/DDBJ databases">
        <authorList>
            <person name="Nowell W R."/>
        </authorList>
    </citation>
    <scope>NUCLEOTIDE SEQUENCE</scope>
</reference>
<gene>
    <name evidence="1" type="ORF">IZO911_LOCUS43470</name>
</gene>